<keyword evidence="2" id="KW-0472">Membrane</keyword>
<evidence type="ECO:0008006" key="5">
    <source>
        <dbReference type="Google" id="ProtNLM"/>
    </source>
</evidence>
<dbReference type="AlphaFoldDB" id="H2AWS0"/>
<evidence type="ECO:0000313" key="4">
    <source>
        <dbReference type="Proteomes" id="UP000005220"/>
    </source>
</evidence>
<reference evidence="3 4" key="1">
    <citation type="journal article" date="2011" name="Proc. Natl. Acad. Sci. U.S.A.">
        <title>Evolutionary erosion of yeast sex chromosomes by mating-type switching accidents.</title>
        <authorList>
            <person name="Gordon J.L."/>
            <person name="Armisen D."/>
            <person name="Proux-Wera E."/>
            <person name="Oheigeartaigh S.S."/>
            <person name="Byrne K.P."/>
            <person name="Wolfe K.H."/>
        </authorList>
    </citation>
    <scope>NUCLEOTIDE SEQUENCE [LARGE SCALE GENOMIC DNA]</scope>
    <source>
        <strain evidence="4">ATCC 22294 / BCRC 22015 / CBS 2517 / CECT 1963 / NBRC 1671 / NRRL Y-8276</strain>
    </source>
</reference>
<dbReference type="HOGENOM" id="CLU_1421617_0_0_1"/>
<feature type="compositionally biased region" description="Basic residues" evidence="1">
    <location>
        <begin position="61"/>
        <end position="71"/>
    </location>
</feature>
<name>H2AWS0_KAZAF</name>
<dbReference type="KEGG" id="kaf:KAFR_0F02230"/>
<organism evidence="3 4">
    <name type="scientific">Kazachstania africana (strain ATCC 22294 / BCRC 22015 / CBS 2517 / CECT 1963 / NBRC 1671 / NRRL Y-8276)</name>
    <name type="common">Yeast</name>
    <name type="synonym">Kluyveromyces africanus</name>
    <dbReference type="NCBI Taxonomy" id="1071382"/>
    <lineage>
        <taxon>Eukaryota</taxon>
        <taxon>Fungi</taxon>
        <taxon>Dikarya</taxon>
        <taxon>Ascomycota</taxon>
        <taxon>Saccharomycotina</taxon>
        <taxon>Saccharomycetes</taxon>
        <taxon>Saccharomycetales</taxon>
        <taxon>Saccharomycetaceae</taxon>
        <taxon>Kazachstania</taxon>
    </lineage>
</organism>
<proteinExistence type="predicted"/>
<dbReference type="EMBL" id="HE650826">
    <property type="protein sequence ID" value="CCF58820.1"/>
    <property type="molecule type" value="Genomic_DNA"/>
</dbReference>
<keyword evidence="2" id="KW-1133">Transmembrane helix</keyword>
<evidence type="ECO:0000256" key="2">
    <source>
        <dbReference type="SAM" id="Phobius"/>
    </source>
</evidence>
<accession>H2AWS0</accession>
<dbReference type="GeneID" id="13884288"/>
<feature type="region of interest" description="Disordered" evidence="1">
    <location>
        <begin position="49"/>
        <end position="74"/>
    </location>
</feature>
<protein>
    <recommendedName>
        <fullName evidence="5">Transmembrane protein</fullName>
    </recommendedName>
</protein>
<keyword evidence="2" id="KW-0812">Transmembrane</keyword>
<dbReference type="Proteomes" id="UP000005220">
    <property type="component" value="Chromosome 6"/>
</dbReference>
<dbReference type="RefSeq" id="XP_003957955.1">
    <property type="nucleotide sequence ID" value="XM_003957906.1"/>
</dbReference>
<gene>
    <name evidence="3" type="primary">KAFR0F02230</name>
    <name evidence="3" type="ORF">KAFR_0F02230</name>
</gene>
<keyword evidence="4" id="KW-1185">Reference proteome</keyword>
<sequence>MVLTMGQQLSLVINPCVCPRLVAQERERERQRDKWRKIEVQRKGAEGIRMVRGSGSNGGTKKSKGQKKKKKENSCDKRSRGVVVALNFFFFLLLFGIWEMALVGQKKKRELCCKEGQSKSRSLQCANGTRNFSYRYSVTTTFVTNWYGKEKFATRRMRAHVQIFRMDSRKRDKKSHFFLLPKFLGLSKKKR</sequence>
<evidence type="ECO:0000256" key="1">
    <source>
        <dbReference type="SAM" id="MobiDB-lite"/>
    </source>
</evidence>
<dbReference type="InParanoid" id="H2AWS0"/>
<feature type="transmembrane region" description="Helical" evidence="2">
    <location>
        <begin position="81"/>
        <end position="103"/>
    </location>
</feature>
<evidence type="ECO:0000313" key="3">
    <source>
        <dbReference type="EMBL" id="CCF58820.1"/>
    </source>
</evidence>